<dbReference type="EMBL" id="LJZQ01000006">
    <property type="protein sequence ID" value="KPQ29411.1"/>
    <property type="molecule type" value="Genomic_DNA"/>
</dbReference>
<proteinExistence type="predicted"/>
<evidence type="ECO:0000313" key="3">
    <source>
        <dbReference type="Proteomes" id="UP000050416"/>
    </source>
</evidence>
<evidence type="ECO:0000313" key="2">
    <source>
        <dbReference type="EMBL" id="KPQ29411.1"/>
    </source>
</evidence>
<dbReference type="STRING" id="1305731.GCA_000934705_00260"/>
<protein>
    <submittedName>
        <fullName evidence="2">Sugar phosphate isomerase/epimerase</fullName>
    </submittedName>
</protein>
<comment type="caution">
    <text evidence="2">The sequence shown here is derived from an EMBL/GenBank/DDBJ whole genome shotgun (WGS) entry which is preliminary data.</text>
</comment>
<sequence length="290" mass="33014">MHLKRFKTLWGHEGPLSQAIEQVYEAGFDGIEAPVPDSDTEAALFGETLRENNLLWIQEICTTGSYVPRRDASVDEHLLDFEAKLRSAKITGLKPEFVNVMGGCDAWPIEDSVRFFSEAQNIADKFSIPVSFETHRGRSFFSPWNTVAILDKVPEIDVTCDFSHWAVVCERLPHIEWDCIERTAQQARHIHSRVGYDQGPQVPHPAAPEYAEALASHQACWEAVWQSQLQRGLNYTSMTPEFGTDGYLHLLPYTKAPIADLWSLNRWIGEEEKAHFERWQSSATRTSRIA</sequence>
<reference evidence="2 3" key="1">
    <citation type="submission" date="2015-09" db="EMBL/GenBank/DDBJ databases">
        <title>Identification and resolution of microdiversity through metagenomic sequencing of parallel consortia.</title>
        <authorList>
            <person name="Nelson W.C."/>
            <person name="Romine M.F."/>
            <person name="Lindemann S.R."/>
        </authorList>
    </citation>
    <scope>NUCLEOTIDE SEQUENCE [LARGE SCALE GENOMIC DNA]</scope>
    <source>
        <strain evidence="2">HL-55</strain>
    </source>
</reference>
<feature type="domain" description="Xylose isomerase-like TIM barrel" evidence="1">
    <location>
        <begin position="21"/>
        <end position="191"/>
    </location>
</feature>
<dbReference type="OrthoDB" id="2555274at2"/>
<organism evidence="2 3">
    <name type="scientific">Marinobacter excellens HL-55</name>
    <dbReference type="NCBI Taxonomy" id="1305731"/>
    <lineage>
        <taxon>Bacteria</taxon>
        <taxon>Pseudomonadati</taxon>
        <taxon>Pseudomonadota</taxon>
        <taxon>Gammaproteobacteria</taxon>
        <taxon>Pseudomonadales</taxon>
        <taxon>Marinobacteraceae</taxon>
        <taxon>Marinobacter</taxon>
    </lineage>
</organism>
<evidence type="ECO:0000259" key="1">
    <source>
        <dbReference type="Pfam" id="PF01261"/>
    </source>
</evidence>
<dbReference type="PATRIC" id="fig|1305731.5.peg.2731"/>
<dbReference type="GO" id="GO:0016853">
    <property type="term" value="F:isomerase activity"/>
    <property type="evidence" value="ECO:0007669"/>
    <property type="project" value="UniProtKB-KW"/>
</dbReference>
<keyword evidence="2" id="KW-0413">Isomerase</keyword>
<accession>A0A0P7ZJ61</accession>
<name>A0A0P7ZJ61_9GAMM</name>
<dbReference type="Gene3D" id="3.20.20.150">
    <property type="entry name" value="Divalent-metal-dependent TIM barrel enzymes"/>
    <property type="match status" value="1"/>
</dbReference>
<dbReference type="SUPFAM" id="SSF51658">
    <property type="entry name" value="Xylose isomerase-like"/>
    <property type="match status" value="1"/>
</dbReference>
<gene>
    <name evidence="2" type="ORF">HLUCCX14_06120</name>
</gene>
<dbReference type="AlphaFoldDB" id="A0A0P7ZJ61"/>
<dbReference type="Pfam" id="PF01261">
    <property type="entry name" value="AP_endonuc_2"/>
    <property type="match status" value="1"/>
</dbReference>
<dbReference type="Proteomes" id="UP000050416">
    <property type="component" value="Unassembled WGS sequence"/>
</dbReference>
<dbReference type="InterPro" id="IPR013022">
    <property type="entry name" value="Xyl_isomerase-like_TIM-brl"/>
</dbReference>
<dbReference type="InterPro" id="IPR036237">
    <property type="entry name" value="Xyl_isomerase-like_sf"/>
</dbReference>